<reference evidence="2" key="1">
    <citation type="journal article" date="2017" name="Genetica">
        <title>Molecular phylogeny of ten intertidal hermit crabs of the genus Pagurus inferred from multiple mitochondrial genes, with special emphasis on the evolutionary relationship of Pagurus lanuginosus and Pagurus maculosus.</title>
        <authorList>
            <person name="Sultana Z."/>
            <person name="Asakura A."/>
            <person name="Kinjo S."/>
            <person name="Nozawa M."/>
            <person name="Nakano T."/>
            <person name="Ikeo K."/>
        </authorList>
    </citation>
    <scope>NUCLEOTIDE SEQUENCE</scope>
</reference>
<evidence type="ECO:0000256" key="1">
    <source>
        <dbReference type="SAM" id="Phobius"/>
    </source>
</evidence>
<accession>A0A2Z5UY29</accession>
<keyword evidence="2" id="KW-0496">Mitochondrion</keyword>
<sequence>MHNYLKNKFLMYKFYLMNPMSYFLIPQMAPLMWLNLLFMFLFIFLLFFISNYYMISPKK</sequence>
<geneLocation type="mitochondrion" evidence="2"/>
<gene>
    <name evidence="2" type="primary">ATP-8</name>
</gene>
<keyword evidence="1" id="KW-1133">Transmembrane helix</keyword>
<dbReference type="EMBL" id="LC222526">
    <property type="protein sequence ID" value="BBB16196.1"/>
    <property type="molecule type" value="Genomic_DNA"/>
</dbReference>
<dbReference type="AlphaFoldDB" id="A0A2Z5UY29"/>
<organism evidence="2">
    <name type="scientific">Pagurus lanuginosus</name>
    <dbReference type="NCBI Taxonomy" id="1929470"/>
    <lineage>
        <taxon>Eukaryota</taxon>
        <taxon>Metazoa</taxon>
        <taxon>Ecdysozoa</taxon>
        <taxon>Arthropoda</taxon>
        <taxon>Crustacea</taxon>
        <taxon>Multicrustacea</taxon>
        <taxon>Malacostraca</taxon>
        <taxon>Eumalacostraca</taxon>
        <taxon>Eucarida</taxon>
        <taxon>Decapoda</taxon>
        <taxon>Pleocyemata</taxon>
        <taxon>Anomura</taxon>
        <taxon>Paguroidea</taxon>
        <taxon>Paguridae</taxon>
        <taxon>Pagurus</taxon>
    </lineage>
</organism>
<proteinExistence type="predicted"/>
<protein>
    <submittedName>
        <fullName evidence="2">ATP synthase protein 8</fullName>
    </submittedName>
</protein>
<keyword evidence="1" id="KW-0812">Transmembrane</keyword>
<evidence type="ECO:0000313" key="2">
    <source>
        <dbReference type="EMBL" id="BBB16196.1"/>
    </source>
</evidence>
<keyword evidence="1" id="KW-0472">Membrane</keyword>
<feature type="transmembrane region" description="Helical" evidence="1">
    <location>
        <begin position="31"/>
        <end position="55"/>
    </location>
</feature>
<name>A0A2Z5UY29_9EUCA</name>